<feature type="compositionally biased region" description="Polar residues" evidence="2">
    <location>
        <begin position="745"/>
        <end position="761"/>
    </location>
</feature>
<feature type="compositionally biased region" description="Pro residues" evidence="2">
    <location>
        <begin position="385"/>
        <end position="394"/>
    </location>
</feature>
<reference evidence="3 4" key="1">
    <citation type="journal article" date="2012" name="Appl. Environ. Microbiol.">
        <title>Short-read sequencing for genomic analysis of the brown rot fungus Fibroporia radiculosa.</title>
        <authorList>
            <person name="Tang J.D."/>
            <person name="Perkins A.D."/>
            <person name="Sonstegard T.S."/>
            <person name="Schroeder S.G."/>
            <person name="Burgess S.C."/>
            <person name="Diehl S.V."/>
        </authorList>
    </citation>
    <scope>NUCLEOTIDE SEQUENCE [LARGE SCALE GENOMIC DNA]</scope>
    <source>
        <strain evidence="3 4">TFFH 294</strain>
    </source>
</reference>
<feature type="compositionally biased region" description="Polar residues" evidence="2">
    <location>
        <begin position="887"/>
        <end position="897"/>
    </location>
</feature>
<feature type="compositionally biased region" description="Acidic residues" evidence="2">
    <location>
        <begin position="230"/>
        <end position="243"/>
    </location>
</feature>
<feature type="compositionally biased region" description="Polar residues" evidence="2">
    <location>
        <begin position="929"/>
        <end position="939"/>
    </location>
</feature>
<feature type="region of interest" description="Disordered" evidence="2">
    <location>
        <begin position="921"/>
        <end position="961"/>
    </location>
</feature>
<feature type="region of interest" description="Disordered" evidence="2">
    <location>
        <begin position="474"/>
        <end position="903"/>
    </location>
</feature>
<proteinExistence type="predicted"/>
<feature type="region of interest" description="Disordered" evidence="2">
    <location>
        <begin position="1"/>
        <end position="72"/>
    </location>
</feature>
<dbReference type="EMBL" id="HE796873">
    <property type="protein sequence ID" value="CCL98272.1"/>
    <property type="molecule type" value="Genomic_DNA"/>
</dbReference>
<feature type="compositionally biased region" description="Low complexity" evidence="2">
    <location>
        <begin position="696"/>
        <end position="708"/>
    </location>
</feature>
<sequence>MSGSLDYLNNVADNQARGLPDEGDYDDDGQEQSPSERTALLSLASLGNSRETLGLAERPRRSSRRDRERRRSSTQRELVKLLISEEIEIKQARNALGATRNHLNIESLRAQEAERRAIEIAQRFRDANEARIATQQENQRLREELGIYKFQYENALRELSKQDGFVKDLEAQRDDAEAVAARARTTARRLKEEQLISRARDEGRRQGYREGVKRGYEDARRTRYRSGRDEDADEPQAGDEADGDAGRTPPLDDFSPNMLNLPTPPQGAIPLAQPSIASVLEEAASMPGPSREPHPGGAQGSRFREDITSPGASTLASLPMPGPSSWPKPPPPDMSRFTRPVPMRSTSPVSSHPTYAIPPDGWIPEAGADSQIILPPPHELAAQPPITPRTPLSPLPDILPDNIPSTGPPRPDSQPIARDYGYNHRYTSPRSLADSLPSTATTNISQFDLVGPPRSATRSPGRIVLDAIPEVATEFSPETDSRSRSGIIPESLIFPAPSPTPHGSYAGSDAARRSTSRGERREYDSSAVTPRQDISDSVRQSNASVQDWLGRSTPGEAAQRSVSPFDRPFSSGSGDVSRHRRSRSMNPPSDAGSFRNSERGAGHHRRVTSTDSVAISVQPPSGPESNASPSVSMEAGRLTPNSIPRALRPSHSYAPAVPDSSHLGNYPSRGPLSSVPQYPSGFVPMGAPASPGMTVGGPAAASPRAAGRMYSGLAPDPHLRSASRNSNSAMNDVRPETPLRPPSAMESSHSGSSRPRTTSQPRYIRPPSQPRHIPPPAPPFYLQPPSEPQYVPPPDRPYTPSQPHYLRAPSPSTERYTDPSAANRQPLGSGTPGTPSAPLPIMSPHSSTSRLPGHKHSLSMNAGATPAASYTRPLSGAPLPQLRRVPSTGSVSSNASKLSGYGRYNPNGYVDAAFLASSEDLLSAPSPGTRANTQQNATFASMDPMGRNSPALSYRSMGSRR</sequence>
<dbReference type="InParanoid" id="J7RGR9"/>
<keyword evidence="4" id="KW-1185">Reference proteome</keyword>
<feature type="compositionally biased region" description="Basic and acidic residues" evidence="2">
    <location>
        <begin position="197"/>
        <end position="229"/>
    </location>
</feature>
<organism evidence="3 4">
    <name type="scientific">Fibroporia radiculosa</name>
    <dbReference type="NCBI Taxonomy" id="599839"/>
    <lineage>
        <taxon>Eukaryota</taxon>
        <taxon>Fungi</taxon>
        <taxon>Dikarya</taxon>
        <taxon>Basidiomycota</taxon>
        <taxon>Agaricomycotina</taxon>
        <taxon>Agaricomycetes</taxon>
        <taxon>Polyporales</taxon>
        <taxon>Fibroporiaceae</taxon>
        <taxon>Fibroporia</taxon>
    </lineage>
</organism>
<feature type="coiled-coil region" evidence="1">
    <location>
        <begin position="110"/>
        <end position="193"/>
    </location>
</feature>
<feature type="compositionally biased region" description="Polar residues" evidence="2">
    <location>
        <begin position="425"/>
        <end position="439"/>
    </location>
</feature>
<feature type="compositionally biased region" description="Polar residues" evidence="2">
    <location>
        <begin position="609"/>
        <end position="631"/>
    </location>
</feature>
<evidence type="ECO:0000313" key="4">
    <source>
        <dbReference type="Proteomes" id="UP000006352"/>
    </source>
</evidence>
<feature type="compositionally biased region" description="Basic and acidic residues" evidence="2">
    <location>
        <begin position="57"/>
        <end position="71"/>
    </location>
</feature>
<evidence type="ECO:0000313" key="3">
    <source>
        <dbReference type="EMBL" id="CCL98272.1"/>
    </source>
</evidence>
<feature type="compositionally biased region" description="Polar residues" evidence="2">
    <location>
        <begin position="810"/>
        <end position="834"/>
    </location>
</feature>
<accession>J7RGR9</accession>
<feature type="compositionally biased region" description="Basic and acidic residues" evidence="2">
    <location>
        <begin position="510"/>
        <end position="524"/>
    </location>
</feature>
<gene>
    <name evidence="3" type="ORF">FIBRA_00266</name>
</gene>
<dbReference type="HOGENOM" id="CLU_335288_0_0_1"/>
<name>J7RGR9_9APHY</name>
<dbReference type="GeneID" id="24093183"/>
<feature type="compositionally biased region" description="Acidic residues" evidence="2">
    <location>
        <begin position="21"/>
        <end position="30"/>
    </location>
</feature>
<dbReference type="OrthoDB" id="3069722at2759"/>
<evidence type="ECO:0000256" key="1">
    <source>
        <dbReference type="SAM" id="Coils"/>
    </source>
</evidence>
<feature type="compositionally biased region" description="Polar residues" evidence="2">
    <location>
        <begin position="344"/>
        <end position="353"/>
    </location>
</feature>
<feature type="region of interest" description="Disordered" evidence="2">
    <location>
        <begin position="197"/>
        <end position="439"/>
    </location>
</feature>
<dbReference type="Proteomes" id="UP000006352">
    <property type="component" value="Unassembled WGS sequence"/>
</dbReference>
<dbReference type="STRING" id="599839.J7RGR9"/>
<protein>
    <submittedName>
        <fullName evidence="3">Uncharacterized protein</fullName>
    </submittedName>
</protein>
<dbReference type="RefSeq" id="XP_012177555.1">
    <property type="nucleotide sequence ID" value="XM_012322165.1"/>
</dbReference>
<keyword evidence="1" id="KW-0175">Coiled coil</keyword>
<feature type="compositionally biased region" description="Pro residues" evidence="2">
    <location>
        <begin position="320"/>
        <end position="333"/>
    </location>
</feature>
<feature type="compositionally biased region" description="Pro residues" evidence="2">
    <location>
        <begin position="767"/>
        <end position="797"/>
    </location>
</feature>
<evidence type="ECO:0000256" key="2">
    <source>
        <dbReference type="SAM" id="MobiDB-lite"/>
    </source>
</evidence>
<feature type="compositionally biased region" description="Low complexity" evidence="2">
    <location>
        <begin position="720"/>
        <end position="729"/>
    </location>
</feature>
<dbReference type="AlphaFoldDB" id="J7RGR9"/>
<feature type="compositionally biased region" description="Polar residues" evidence="2">
    <location>
        <begin position="535"/>
        <end position="545"/>
    </location>
</feature>